<evidence type="ECO:0000256" key="3">
    <source>
        <dbReference type="PIRSR" id="PIRSR610905-1"/>
    </source>
</evidence>
<dbReference type="Pfam" id="PF07470">
    <property type="entry name" value="Glyco_hydro_88"/>
    <property type="match status" value="1"/>
</dbReference>
<evidence type="ECO:0000256" key="2">
    <source>
        <dbReference type="ARBA" id="ARBA00038358"/>
    </source>
</evidence>
<dbReference type="Proteomes" id="UP000284178">
    <property type="component" value="Unassembled WGS sequence"/>
</dbReference>
<accession>A0A412FH06</accession>
<dbReference type="GO" id="GO:0000272">
    <property type="term" value="P:polysaccharide catabolic process"/>
    <property type="evidence" value="ECO:0007669"/>
    <property type="project" value="TreeGrafter"/>
</dbReference>
<name>A0A412FH06_9FIRM</name>
<feature type="binding site" evidence="4">
    <location>
        <position position="218"/>
    </location>
    <ligand>
        <name>substrate</name>
    </ligand>
</feature>
<reference evidence="5 6" key="1">
    <citation type="submission" date="2018-08" db="EMBL/GenBank/DDBJ databases">
        <title>A genome reference for cultivated species of the human gut microbiota.</title>
        <authorList>
            <person name="Zou Y."/>
            <person name="Xue W."/>
            <person name="Luo G."/>
        </authorList>
    </citation>
    <scope>NUCLEOTIDE SEQUENCE [LARGE SCALE GENOMIC DNA]</scope>
    <source>
        <strain evidence="5 6">AF24-29</strain>
    </source>
</reference>
<sequence>MNFANYPELTDAELNDAIHYAVEQVRSGLNDFTTSMKYPNSVNNFYPLMDNTEWTNGFWTGEVWLAYEATKEECFKQTGLTHVESFLDRVNRNIVLEHHDLGFLYSPSCVAAYKLLNDEKAKEAALKAADKLITRFQEKGGFIQAWGPLGAKDNYRLIIDCLLNLPLLYWATEVSGDPKYREIALKHIHTALSVVIRPDYSTYHTYFFDPETGKPSHGVSHQGNRAESAWARGQSWGVYGLAISYKYTRNPEYLELFRHVTKYFIDHLPSDLIPYWDFDFTDGSDEPRDSSASAIAACGMLEMAKYVDQAEADQLISDAKRMIKALYDHCAVKDPKISNGQLLNSTYCRSTPTNGCRQHGVDECCSWGDYFYFEALTRLSKDWEMYW</sequence>
<dbReference type="RefSeq" id="WP_006060117.1">
    <property type="nucleotide sequence ID" value="NZ_CABJCV010000032.1"/>
</dbReference>
<evidence type="ECO:0000313" key="6">
    <source>
        <dbReference type="Proteomes" id="UP000284178"/>
    </source>
</evidence>
<dbReference type="SUPFAM" id="SSF48208">
    <property type="entry name" value="Six-hairpin glycosidases"/>
    <property type="match status" value="1"/>
</dbReference>
<feature type="active site" description="Nucleophile" evidence="3">
    <location>
        <position position="100"/>
    </location>
</feature>
<dbReference type="InterPro" id="IPR010905">
    <property type="entry name" value="Glyco_hydro_88"/>
</dbReference>
<feature type="binding site" evidence="4">
    <location>
        <position position="236"/>
    </location>
    <ligand>
        <name>substrate</name>
    </ligand>
</feature>
<comment type="similarity">
    <text evidence="2">Belongs to the glycosyl hydrolase 88 family.</text>
</comment>
<feature type="binding site" evidence="4">
    <location>
        <position position="100"/>
    </location>
    <ligand>
        <name>substrate</name>
    </ligand>
</feature>
<feature type="binding site" evidence="4">
    <location>
        <position position="160"/>
    </location>
    <ligand>
        <name>substrate</name>
    </ligand>
</feature>
<dbReference type="InterPro" id="IPR012341">
    <property type="entry name" value="6hp_glycosidase-like_sf"/>
</dbReference>
<dbReference type="InterPro" id="IPR008928">
    <property type="entry name" value="6-hairpin_glycosidase_sf"/>
</dbReference>
<dbReference type="EMBL" id="QRUP01000032">
    <property type="protein sequence ID" value="RGR67398.1"/>
    <property type="molecule type" value="Genomic_DNA"/>
</dbReference>
<dbReference type="Gene3D" id="1.50.10.10">
    <property type="match status" value="1"/>
</dbReference>
<dbReference type="PANTHER" id="PTHR36845:SF1">
    <property type="entry name" value="HYDROLASE, PUTATIVE (AFU_ORTHOLOGUE AFUA_7G05090)-RELATED"/>
    <property type="match status" value="1"/>
</dbReference>
<feature type="active site" description="Proton donor" evidence="3">
    <location>
        <position position="160"/>
    </location>
</feature>
<gene>
    <name evidence="5" type="ORF">DWY25_16875</name>
</gene>
<keyword evidence="1 5" id="KW-0378">Hydrolase</keyword>
<feature type="binding site" evidence="4">
    <location>
        <position position="232"/>
    </location>
    <ligand>
        <name>substrate</name>
    </ligand>
</feature>
<evidence type="ECO:0000313" key="5">
    <source>
        <dbReference type="EMBL" id="RGR67398.1"/>
    </source>
</evidence>
<dbReference type="GeneID" id="83017070"/>
<protein>
    <submittedName>
        <fullName evidence="5">Glucoronyl hydrolase</fullName>
    </submittedName>
</protein>
<dbReference type="AlphaFoldDB" id="A0A412FH06"/>
<evidence type="ECO:0000256" key="1">
    <source>
        <dbReference type="ARBA" id="ARBA00022801"/>
    </source>
</evidence>
<comment type="caution">
    <text evidence="5">The sequence shown here is derived from an EMBL/GenBank/DDBJ whole genome shotgun (WGS) entry which is preliminary data.</text>
</comment>
<dbReference type="InterPro" id="IPR052369">
    <property type="entry name" value="UG_Glycosaminoglycan_Hydrolase"/>
</dbReference>
<evidence type="ECO:0000256" key="4">
    <source>
        <dbReference type="PIRSR" id="PIRSR610905-2"/>
    </source>
</evidence>
<keyword evidence="6" id="KW-1185">Reference proteome</keyword>
<dbReference type="PANTHER" id="PTHR36845">
    <property type="entry name" value="HYDROLASE, PUTATIVE (AFU_ORTHOLOGUE AFUA_7G05090)-RELATED"/>
    <property type="match status" value="1"/>
</dbReference>
<proteinExistence type="inferred from homology"/>
<dbReference type="GO" id="GO:0052757">
    <property type="term" value="F:chondroitin hydrolase activity"/>
    <property type="evidence" value="ECO:0007669"/>
    <property type="project" value="TreeGrafter"/>
</dbReference>
<organism evidence="5 6">
    <name type="scientific">Holdemania filiformis</name>
    <dbReference type="NCBI Taxonomy" id="61171"/>
    <lineage>
        <taxon>Bacteria</taxon>
        <taxon>Bacillati</taxon>
        <taxon>Bacillota</taxon>
        <taxon>Erysipelotrichia</taxon>
        <taxon>Erysipelotrichales</taxon>
        <taxon>Erysipelotrichaceae</taxon>
        <taxon>Holdemania</taxon>
    </lineage>
</organism>